<dbReference type="EC" id="2.7.11.1" evidence="1"/>
<keyword evidence="11" id="KW-1185">Reference proteome</keyword>
<evidence type="ECO:0000256" key="8">
    <source>
        <dbReference type="ARBA" id="ARBA00048679"/>
    </source>
</evidence>
<comment type="catalytic activity">
    <reaction evidence="8">
        <text>L-seryl-[protein] + ATP = O-phospho-L-seryl-[protein] + ADP + H(+)</text>
        <dbReference type="Rhea" id="RHEA:17989"/>
        <dbReference type="Rhea" id="RHEA-COMP:9863"/>
        <dbReference type="Rhea" id="RHEA-COMP:11604"/>
        <dbReference type="ChEBI" id="CHEBI:15378"/>
        <dbReference type="ChEBI" id="CHEBI:29999"/>
        <dbReference type="ChEBI" id="CHEBI:30616"/>
        <dbReference type="ChEBI" id="CHEBI:83421"/>
        <dbReference type="ChEBI" id="CHEBI:456216"/>
        <dbReference type="EC" id="2.7.11.1"/>
    </reaction>
</comment>
<dbReference type="GO" id="GO:0004674">
    <property type="term" value="F:protein serine/threonine kinase activity"/>
    <property type="evidence" value="ECO:0007669"/>
    <property type="project" value="UniProtKB-KW"/>
</dbReference>
<dbReference type="InterPro" id="IPR000719">
    <property type="entry name" value="Prot_kinase_dom"/>
</dbReference>
<evidence type="ECO:0000313" key="11">
    <source>
        <dbReference type="Proteomes" id="UP000612055"/>
    </source>
</evidence>
<dbReference type="Pfam" id="PF00069">
    <property type="entry name" value="Pkinase"/>
    <property type="match status" value="1"/>
</dbReference>
<reference evidence="10" key="1">
    <citation type="journal article" date="2020" name="bioRxiv">
        <title>Comparative genomics of Chlamydomonas.</title>
        <authorList>
            <person name="Craig R.J."/>
            <person name="Hasan A.R."/>
            <person name="Ness R.W."/>
            <person name="Keightley P.D."/>
        </authorList>
    </citation>
    <scope>NUCLEOTIDE SEQUENCE</scope>
    <source>
        <strain evidence="10">CCAP 11/70</strain>
    </source>
</reference>
<dbReference type="PANTHER" id="PTHR43895:SF32">
    <property type="entry name" value="SERINE_THREONINE-PROTEIN KINASE CHK1"/>
    <property type="match status" value="1"/>
</dbReference>
<feature type="domain" description="Protein kinase" evidence="9">
    <location>
        <begin position="44"/>
        <end position="348"/>
    </location>
</feature>
<evidence type="ECO:0000256" key="7">
    <source>
        <dbReference type="ARBA" id="ARBA00047899"/>
    </source>
</evidence>
<evidence type="ECO:0000256" key="1">
    <source>
        <dbReference type="ARBA" id="ARBA00012513"/>
    </source>
</evidence>
<keyword evidence="3" id="KW-0808">Transferase</keyword>
<dbReference type="EMBL" id="JAEHOE010000053">
    <property type="protein sequence ID" value="KAG2491442.1"/>
    <property type="molecule type" value="Genomic_DNA"/>
</dbReference>
<dbReference type="SUPFAM" id="SSF56112">
    <property type="entry name" value="Protein kinase-like (PK-like)"/>
    <property type="match status" value="1"/>
</dbReference>
<keyword evidence="6" id="KW-0067">ATP-binding</keyword>
<protein>
    <recommendedName>
        <fullName evidence="1">non-specific serine/threonine protein kinase</fullName>
        <ecNumber evidence="1">2.7.11.1</ecNumber>
    </recommendedName>
</protein>
<comment type="caution">
    <text evidence="10">The sequence shown here is derived from an EMBL/GenBank/DDBJ whole genome shotgun (WGS) entry which is preliminary data.</text>
</comment>
<dbReference type="PANTHER" id="PTHR43895">
    <property type="entry name" value="CALCIUM/CALMODULIN-DEPENDENT PROTEIN KINASE KINASE-RELATED"/>
    <property type="match status" value="1"/>
</dbReference>
<dbReference type="SMART" id="SM00220">
    <property type="entry name" value="S_TKc"/>
    <property type="match status" value="1"/>
</dbReference>
<proteinExistence type="predicted"/>
<name>A0A836BWX8_9CHLO</name>
<organism evidence="10 11">
    <name type="scientific">Edaphochlamys debaryana</name>
    <dbReference type="NCBI Taxonomy" id="47281"/>
    <lineage>
        <taxon>Eukaryota</taxon>
        <taxon>Viridiplantae</taxon>
        <taxon>Chlorophyta</taxon>
        <taxon>core chlorophytes</taxon>
        <taxon>Chlorophyceae</taxon>
        <taxon>CS clade</taxon>
        <taxon>Chlamydomonadales</taxon>
        <taxon>Chlamydomonadales incertae sedis</taxon>
        <taxon>Edaphochlamys</taxon>
    </lineage>
</organism>
<keyword evidence="5" id="KW-0418">Kinase</keyword>
<evidence type="ECO:0000313" key="10">
    <source>
        <dbReference type="EMBL" id="KAG2491442.1"/>
    </source>
</evidence>
<dbReference type="AlphaFoldDB" id="A0A836BWX8"/>
<keyword evidence="4" id="KW-0547">Nucleotide-binding</keyword>
<comment type="catalytic activity">
    <reaction evidence="7">
        <text>L-threonyl-[protein] + ATP = O-phospho-L-threonyl-[protein] + ADP + H(+)</text>
        <dbReference type="Rhea" id="RHEA:46608"/>
        <dbReference type="Rhea" id="RHEA-COMP:11060"/>
        <dbReference type="Rhea" id="RHEA-COMP:11605"/>
        <dbReference type="ChEBI" id="CHEBI:15378"/>
        <dbReference type="ChEBI" id="CHEBI:30013"/>
        <dbReference type="ChEBI" id="CHEBI:30616"/>
        <dbReference type="ChEBI" id="CHEBI:61977"/>
        <dbReference type="ChEBI" id="CHEBI:456216"/>
        <dbReference type="EC" id="2.7.11.1"/>
    </reaction>
</comment>
<gene>
    <name evidence="10" type="ORF">HYH03_010228</name>
</gene>
<evidence type="ECO:0000256" key="2">
    <source>
        <dbReference type="ARBA" id="ARBA00022527"/>
    </source>
</evidence>
<keyword evidence="2" id="KW-0723">Serine/threonine-protein kinase</keyword>
<evidence type="ECO:0000256" key="6">
    <source>
        <dbReference type="ARBA" id="ARBA00022840"/>
    </source>
</evidence>
<sequence length="412" mass="45516">MYAMHKDAAALLEGVHAAKGLCTSSTARSSAPAAQAVDPGSLPLNVISKVEEKVYKCAYHPRVEGGEARAAVSQAAAVKILKKPLKDMDDREIKYLKGEVENQSVLDHPNVCKLFEVGLTSNKFVFLVLEYVDGCSLAEGLSSLGLLRYKDELLSSCCACGQCRTCSTRVLLWKLDALHRARYKLFHRMMLGLQYCHSMGVYNRDVKPGNCLLPDGVEVKVADFGFSKSPFAEQGPLSSNVGSGPYKAPEVETCVPGYDGEKADVFSSGVTLYEIEVGFVAFLCDDDRTELNFSFKKDREKYFANKTGRPLRFLDDADPDLRQLLEGMLAPDPKERLSVAEVLGHRWIKSVTNDNDQAAVRLGGLSARSQWELTVKQEEDARVKQCRERMGAALQPILAAHRTLRPMAGMYY</sequence>
<evidence type="ECO:0000256" key="3">
    <source>
        <dbReference type="ARBA" id="ARBA00022679"/>
    </source>
</evidence>
<accession>A0A836BWX8</accession>
<evidence type="ECO:0000259" key="9">
    <source>
        <dbReference type="PROSITE" id="PS50011"/>
    </source>
</evidence>
<evidence type="ECO:0000256" key="4">
    <source>
        <dbReference type="ARBA" id="ARBA00022741"/>
    </source>
</evidence>
<evidence type="ECO:0000256" key="5">
    <source>
        <dbReference type="ARBA" id="ARBA00022777"/>
    </source>
</evidence>
<dbReference type="PROSITE" id="PS50011">
    <property type="entry name" value="PROTEIN_KINASE_DOM"/>
    <property type="match status" value="1"/>
</dbReference>
<dbReference type="Proteomes" id="UP000612055">
    <property type="component" value="Unassembled WGS sequence"/>
</dbReference>
<dbReference type="GO" id="GO:0007165">
    <property type="term" value="P:signal transduction"/>
    <property type="evidence" value="ECO:0007669"/>
    <property type="project" value="TreeGrafter"/>
</dbReference>
<dbReference type="GO" id="GO:0005524">
    <property type="term" value="F:ATP binding"/>
    <property type="evidence" value="ECO:0007669"/>
    <property type="project" value="UniProtKB-KW"/>
</dbReference>
<dbReference type="Gene3D" id="1.10.510.10">
    <property type="entry name" value="Transferase(Phosphotransferase) domain 1"/>
    <property type="match status" value="1"/>
</dbReference>
<dbReference type="OrthoDB" id="68483at2759"/>
<dbReference type="InterPro" id="IPR011009">
    <property type="entry name" value="Kinase-like_dom_sf"/>
</dbReference>